<protein>
    <submittedName>
        <fullName evidence="1">Uncharacterized protein</fullName>
    </submittedName>
</protein>
<gene>
    <name evidence="1" type="ORF">PBRA_004651</name>
</gene>
<dbReference type="Proteomes" id="UP000039324">
    <property type="component" value="Unassembled WGS sequence"/>
</dbReference>
<evidence type="ECO:0000313" key="1">
    <source>
        <dbReference type="EMBL" id="CEO95961.1"/>
    </source>
</evidence>
<sequence>MPSGRIARSLIHQRVGHQTRMFSQSEDSNLTFVRPAGSSIENMTDLNAEGLILSSSSSTRFTAFI</sequence>
<organism evidence="1 2">
    <name type="scientific">Plasmodiophora brassicae</name>
    <name type="common">Clubroot disease agent</name>
    <dbReference type="NCBI Taxonomy" id="37360"/>
    <lineage>
        <taxon>Eukaryota</taxon>
        <taxon>Sar</taxon>
        <taxon>Rhizaria</taxon>
        <taxon>Endomyxa</taxon>
        <taxon>Phytomyxea</taxon>
        <taxon>Plasmodiophorida</taxon>
        <taxon>Plasmodiophoridae</taxon>
        <taxon>Plasmodiophora</taxon>
    </lineage>
</organism>
<reference evidence="1 2" key="1">
    <citation type="submission" date="2015-02" db="EMBL/GenBank/DDBJ databases">
        <authorList>
            <person name="Chooi Y.-H."/>
        </authorList>
    </citation>
    <scope>NUCLEOTIDE SEQUENCE [LARGE SCALE GENOMIC DNA]</scope>
    <source>
        <strain evidence="1">E3</strain>
    </source>
</reference>
<proteinExistence type="predicted"/>
<keyword evidence="2" id="KW-1185">Reference proteome</keyword>
<accession>A0A0G4IL33</accession>
<evidence type="ECO:0000313" key="2">
    <source>
        <dbReference type="Proteomes" id="UP000039324"/>
    </source>
</evidence>
<dbReference type="AlphaFoldDB" id="A0A0G4IL33"/>
<dbReference type="EMBL" id="CDSF01000046">
    <property type="protein sequence ID" value="CEO95961.1"/>
    <property type="molecule type" value="Genomic_DNA"/>
</dbReference>
<name>A0A0G4IL33_PLABS</name>